<dbReference type="Pfam" id="PF07589">
    <property type="entry name" value="PEP-CTERM"/>
    <property type="match status" value="1"/>
</dbReference>
<evidence type="ECO:0000313" key="4">
    <source>
        <dbReference type="Proteomes" id="UP000763641"/>
    </source>
</evidence>
<evidence type="ECO:0000256" key="1">
    <source>
        <dbReference type="SAM" id="SignalP"/>
    </source>
</evidence>
<feature type="chain" id="PRO_5045128010" evidence="1">
    <location>
        <begin position="21"/>
        <end position="243"/>
    </location>
</feature>
<evidence type="ECO:0000313" key="3">
    <source>
        <dbReference type="EMBL" id="MBM6576784.1"/>
    </source>
</evidence>
<dbReference type="EMBL" id="JAFEMC010000003">
    <property type="protein sequence ID" value="MBM6576784.1"/>
    <property type="molecule type" value="Genomic_DNA"/>
</dbReference>
<comment type="caution">
    <text evidence="3">The sequence shown here is derived from an EMBL/GenBank/DDBJ whole genome shotgun (WGS) entry which is preliminary data.</text>
</comment>
<protein>
    <submittedName>
        <fullName evidence="3">PEPxxWA-CTERM sorting domain-containing protein</fullName>
    </submittedName>
</protein>
<sequence length="243" mass="25463">MKLAHLLIPAALWTASAATAETTDFSNGAEGWIGNAVVDTSLGNTAPSFHTQAESFGISWRNDSNAGFLGDYTRSAGVTISLDVLTNSITYLGTEVTRGLFVKLTDLDPANSADNATVYYRLGTLSAAIDGWQTLSVTIDDTSAAAFPSGWGGVDGDGFLNLPAGRTFASVLANVDQIEFTTYEPDYFYGFTVFDVAGDNFSVTPLAGAVPEPASWAMMIAGIGLAGGALRRRRTPLLRVAGA</sequence>
<organism evidence="3 4">
    <name type="scientific">Sphingomonas longa</name>
    <dbReference type="NCBI Taxonomy" id="2778730"/>
    <lineage>
        <taxon>Bacteria</taxon>
        <taxon>Pseudomonadati</taxon>
        <taxon>Pseudomonadota</taxon>
        <taxon>Alphaproteobacteria</taxon>
        <taxon>Sphingomonadales</taxon>
        <taxon>Sphingomonadaceae</taxon>
        <taxon>Sphingomonas</taxon>
    </lineage>
</organism>
<dbReference type="NCBIfam" id="NF035944">
    <property type="entry name" value="PEPxxWA-CTERM"/>
    <property type="match status" value="1"/>
</dbReference>
<keyword evidence="4" id="KW-1185">Reference proteome</keyword>
<gene>
    <name evidence="3" type="ORF">ILT43_10390</name>
</gene>
<dbReference type="InterPro" id="IPR013424">
    <property type="entry name" value="Ice-binding_C"/>
</dbReference>
<feature type="domain" description="Ice-binding protein C-terminal" evidence="2">
    <location>
        <begin position="209"/>
        <end position="233"/>
    </location>
</feature>
<dbReference type="NCBIfam" id="TIGR02595">
    <property type="entry name" value="PEP_CTERM"/>
    <property type="match status" value="1"/>
</dbReference>
<keyword evidence="1" id="KW-0732">Signal</keyword>
<evidence type="ECO:0000259" key="2">
    <source>
        <dbReference type="Pfam" id="PF07589"/>
    </source>
</evidence>
<proteinExistence type="predicted"/>
<dbReference type="Proteomes" id="UP000763641">
    <property type="component" value="Unassembled WGS sequence"/>
</dbReference>
<accession>A0ABS2D767</accession>
<name>A0ABS2D767_9SPHN</name>
<dbReference type="RefSeq" id="WP_204198900.1">
    <property type="nucleotide sequence ID" value="NZ_JAFEMC010000003.1"/>
</dbReference>
<reference evidence="3 4" key="1">
    <citation type="submission" date="2020-12" db="EMBL/GenBank/DDBJ databases">
        <title>Sphingomonas sp.</title>
        <authorList>
            <person name="Kim M.K."/>
        </authorList>
    </citation>
    <scope>NUCLEOTIDE SEQUENCE [LARGE SCALE GENOMIC DNA]</scope>
    <source>
        <strain evidence="3 4">BT552</strain>
    </source>
</reference>
<feature type="signal peptide" evidence="1">
    <location>
        <begin position="1"/>
        <end position="20"/>
    </location>
</feature>